<evidence type="ECO:0000313" key="3">
    <source>
        <dbReference type="EMBL" id="QTQ11908.1"/>
    </source>
</evidence>
<evidence type="ECO:0000259" key="2">
    <source>
        <dbReference type="Pfam" id="PF12705"/>
    </source>
</evidence>
<reference evidence="3" key="1">
    <citation type="submission" date="2020-05" db="EMBL/GenBank/DDBJ databases">
        <authorList>
            <person name="Zeng H."/>
            <person name="Chan Y.K."/>
            <person name="Watt R.M."/>
        </authorList>
    </citation>
    <scope>NUCLEOTIDE SEQUENCE</scope>
    <source>
        <strain evidence="3">ATCC 700773</strain>
    </source>
</reference>
<dbReference type="RefSeq" id="WP_210116621.1">
    <property type="nucleotide sequence ID" value="NZ_CP054257.1"/>
</dbReference>
<feature type="compositionally biased region" description="Low complexity" evidence="1">
    <location>
        <begin position="912"/>
        <end position="928"/>
    </location>
</feature>
<evidence type="ECO:0000313" key="4">
    <source>
        <dbReference type="Proteomes" id="UP000671995"/>
    </source>
</evidence>
<dbReference type="InterPro" id="IPR011604">
    <property type="entry name" value="PDDEXK-like_dom_sf"/>
</dbReference>
<dbReference type="EMBL" id="CP054257">
    <property type="protein sequence ID" value="QTQ11908.1"/>
    <property type="molecule type" value="Genomic_DNA"/>
</dbReference>
<proteinExistence type="predicted"/>
<name>A0A975ICN9_9SPIR</name>
<dbReference type="SUPFAM" id="SSF52540">
    <property type="entry name" value="P-loop containing nucleoside triphosphate hydrolases"/>
    <property type="match status" value="1"/>
</dbReference>
<dbReference type="Pfam" id="PF12705">
    <property type="entry name" value="PDDEXK_1"/>
    <property type="match status" value="1"/>
</dbReference>
<protein>
    <submittedName>
        <fullName evidence="3">PD-(D/E)XK nuclease family protein</fullName>
    </submittedName>
</protein>
<sequence>MSESESTGISDLIESTIKENLKNENVFFIFPTDTDASSWANWVITHTQKRAVPAERFIAWDKFKGESIRVVRKGKNSIPSLLRKLFAVHILEKNQEAVRANLPPVFESLISTDFVDNSVSFSSWISGILPSLAVWKRYFDAADKSNEKNTLSDKENADLFKLYMEYGSFLETNGLFEPSWEEADFISDNKIYVLFFPELLEDFYEYRAAFEKAKENVKLIFMDDIDIKSPDGTLPLTLYTNSRTELRETALKIRRLHEKDGVEWTDIAINVPDMETYRPYVERELELYCIPFVVRSGSPYTRNCAGQIFCEIRACRQNDYSYDSVRALLTDGYVPWKEKQCNENLVREGCNRKCICSYKDESGRTVDVWEKALSSAVTKNTAQRELEMYRKLKKSIDKFCGAKTFAEIQNSWFAFKDLFLAEEEFSEESDLILGQCLSILASLSDIENTYDIHIKDPYSFFVSELEEKTYQLQPKTDGVSVFAYKVSAASAVPHQFVIDANQKNLSIRYKPLSFLTKEKRKALGLEEGVPADRAFIRLYAKKSSYFSCAENSFSGFKIPHSFFNVGSGLDSEKAPCEEDFIKYEEAFLKSGFTGHVSKSGGKFPERITEGQKECFERWKQVQVSADNDSKYFASETLAFKINDMLCEDRGKHTEPSSCDKIHVTESDMKQFFPCPRKWIFSRVLKLEEDSLDTDLMNPSDDGNICHKVLELFMNRHKGKQLPQTLEDGTFLNEEATVRPLVLECVEDAINSPEMSFSGSPLVSLVLESQKKSYADQTLELLKEFCKPPPHGFGGHVVYAAEEWFNEASLDGDEHYLMGKIDCILCDDAGGVSIVDYKLKNSPPLKDCLASEGEDTATAELSDFQIPMYVSLWNLKHKGEKSAVRNALFFTIRDKKKHFIVKEGEDTADSENSASPTASKTAQAAAGAARAAKTKTREVDIDGFNPTLECFNRYVKQFTEDVRNNNFSPKNKKVKPFKDCFHCVFSSICRTNFEISGETI</sequence>
<dbReference type="InterPro" id="IPR027417">
    <property type="entry name" value="P-loop_NTPase"/>
</dbReference>
<dbReference type="Gene3D" id="3.40.50.300">
    <property type="entry name" value="P-loop containing nucleotide triphosphate hydrolases"/>
    <property type="match status" value="1"/>
</dbReference>
<dbReference type="Gene3D" id="3.90.320.10">
    <property type="match status" value="1"/>
</dbReference>
<feature type="domain" description="PD-(D/E)XK endonuclease-like" evidence="2">
    <location>
        <begin position="666"/>
        <end position="989"/>
    </location>
</feature>
<gene>
    <name evidence="3" type="ORF">HRI96_06680</name>
</gene>
<reference evidence="3" key="2">
    <citation type="journal article" date="2021" name="Microbiol. Resour. Announc.">
        <title>Complete Genome Sequences of Three Human Oral Treponema parvum Isolates.</title>
        <authorList>
            <person name="Zeng H."/>
            <person name="Watt R.M."/>
        </authorList>
    </citation>
    <scope>NUCLEOTIDE SEQUENCE</scope>
    <source>
        <strain evidence="3">ATCC 700773</strain>
    </source>
</reference>
<accession>A0A975ICN9</accession>
<dbReference type="AlphaFoldDB" id="A0A975ICN9"/>
<dbReference type="Proteomes" id="UP000671995">
    <property type="component" value="Chromosome"/>
</dbReference>
<feature type="region of interest" description="Disordered" evidence="1">
    <location>
        <begin position="903"/>
        <end position="928"/>
    </location>
</feature>
<evidence type="ECO:0000256" key="1">
    <source>
        <dbReference type="SAM" id="MobiDB-lite"/>
    </source>
</evidence>
<organism evidence="3 4">
    <name type="scientific">Treponema parvum</name>
    <dbReference type="NCBI Taxonomy" id="138851"/>
    <lineage>
        <taxon>Bacteria</taxon>
        <taxon>Pseudomonadati</taxon>
        <taxon>Spirochaetota</taxon>
        <taxon>Spirochaetia</taxon>
        <taxon>Spirochaetales</taxon>
        <taxon>Treponemataceae</taxon>
        <taxon>Treponema</taxon>
    </lineage>
</organism>
<dbReference type="InterPro" id="IPR038726">
    <property type="entry name" value="PDDEXK_AddAB-type"/>
</dbReference>